<feature type="transmembrane region" description="Helical" evidence="5">
    <location>
        <begin position="36"/>
        <end position="58"/>
    </location>
</feature>
<evidence type="ECO:0000256" key="2">
    <source>
        <dbReference type="ARBA" id="ARBA00022692"/>
    </source>
</evidence>
<name>A0A975D0I4_9SPHN</name>
<dbReference type="RefSeq" id="WP_208632135.1">
    <property type="nucleotide sequence ID" value="NZ_CP059319.1"/>
</dbReference>
<evidence type="ECO:0000256" key="5">
    <source>
        <dbReference type="SAM" id="Phobius"/>
    </source>
</evidence>
<evidence type="ECO:0000256" key="1">
    <source>
        <dbReference type="ARBA" id="ARBA00004141"/>
    </source>
</evidence>
<proteinExistence type="predicted"/>
<evidence type="ECO:0000256" key="4">
    <source>
        <dbReference type="ARBA" id="ARBA00023136"/>
    </source>
</evidence>
<dbReference type="Pfam" id="PF06271">
    <property type="entry name" value="RDD"/>
    <property type="match status" value="1"/>
</dbReference>
<evidence type="ECO:0000313" key="7">
    <source>
        <dbReference type="EMBL" id="QTH20453.1"/>
    </source>
</evidence>
<comment type="subcellular location">
    <subcellularLocation>
        <location evidence="1">Membrane</location>
        <topology evidence="1">Multi-pass membrane protein</topology>
    </subcellularLocation>
</comment>
<feature type="transmembrane region" description="Helical" evidence="5">
    <location>
        <begin position="174"/>
        <end position="194"/>
    </location>
</feature>
<keyword evidence="2 5" id="KW-0812">Transmembrane</keyword>
<dbReference type="Proteomes" id="UP000664914">
    <property type="component" value="Chromosome"/>
</dbReference>
<dbReference type="GO" id="GO:0016020">
    <property type="term" value="C:membrane"/>
    <property type="evidence" value="ECO:0007669"/>
    <property type="project" value="UniProtKB-SubCell"/>
</dbReference>
<evidence type="ECO:0000259" key="6">
    <source>
        <dbReference type="Pfam" id="PF06271"/>
    </source>
</evidence>
<protein>
    <submittedName>
        <fullName evidence="7">RDD family protein</fullName>
    </submittedName>
</protein>
<keyword evidence="4 5" id="KW-0472">Membrane</keyword>
<feature type="domain" description="RDD" evidence="6">
    <location>
        <begin position="22"/>
        <end position="139"/>
    </location>
</feature>
<reference evidence="7" key="2">
    <citation type="submission" date="2021-04" db="EMBL/GenBank/DDBJ databases">
        <title>Isolation and genomic analysis of the ibuprofen-degrading bacterium Sphingomonas strain MPO218.</title>
        <authorList>
            <person name="Aulestia M."/>
            <person name="Flores A."/>
            <person name="Mangas E.L."/>
            <person name="Perez-Pulido A.J."/>
            <person name="Santero E."/>
            <person name="Camacho E.M."/>
        </authorList>
    </citation>
    <scope>NUCLEOTIDE SEQUENCE</scope>
    <source>
        <strain evidence="7">MPO218</strain>
    </source>
</reference>
<reference evidence="7" key="1">
    <citation type="submission" date="2020-07" db="EMBL/GenBank/DDBJ databases">
        <authorList>
            <person name="Camacho E."/>
        </authorList>
    </citation>
    <scope>NUCLEOTIDE SEQUENCE</scope>
    <source>
        <strain evidence="7">MPO218</strain>
    </source>
</reference>
<organism evidence="7 8">
    <name type="scientific">Rhizorhabdus wittichii</name>
    <dbReference type="NCBI Taxonomy" id="160791"/>
    <lineage>
        <taxon>Bacteria</taxon>
        <taxon>Pseudomonadati</taxon>
        <taxon>Pseudomonadota</taxon>
        <taxon>Alphaproteobacteria</taxon>
        <taxon>Sphingomonadales</taxon>
        <taxon>Sphingomonadaceae</taxon>
        <taxon>Rhizorhabdus</taxon>
    </lineage>
</organism>
<dbReference type="InterPro" id="IPR010432">
    <property type="entry name" value="RDD"/>
</dbReference>
<dbReference type="EMBL" id="CP059319">
    <property type="protein sequence ID" value="QTH20453.1"/>
    <property type="molecule type" value="Genomic_DNA"/>
</dbReference>
<keyword evidence="3 5" id="KW-1133">Transmembrane helix</keyword>
<dbReference type="AlphaFoldDB" id="A0A975D0I4"/>
<feature type="transmembrane region" description="Helical" evidence="5">
    <location>
        <begin position="70"/>
        <end position="91"/>
    </location>
</feature>
<evidence type="ECO:0000313" key="8">
    <source>
        <dbReference type="Proteomes" id="UP000664914"/>
    </source>
</evidence>
<gene>
    <name evidence="7" type="ORF">HRJ34_19230</name>
</gene>
<evidence type="ECO:0000256" key="3">
    <source>
        <dbReference type="ARBA" id="ARBA00022989"/>
    </source>
</evidence>
<sequence>MSEIAIEAGSGGPAEEEWVEPATPAARLWARLFDSWLLAAVLSLLIGGLAGLFFPTLLESPLPSGSGTDLLVGFVILPVALFVDALILAVFGTTPGKLLAGIRVETLDGRPIGALALRRNLRVYVNGMFLGLPLLSFFAMVRARDRLLNEDMTSWDEELGTRVVDRGSNELRTVAVAVLAIALQIGSVFFARFLETREPEWERAGLVAALPEINQGLPRFLDDVTRFDRVDYRRDLDMLSVEHTLIHRDGSPVTRSEIDDLALGRATLLSDYCGPDFQAFRRLGIPVRYVYGFDGGGIAFETLFASEDCRPDAARPPAAKPLS</sequence>
<feature type="transmembrane region" description="Helical" evidence="5">
    <location>
        <begin position="123"/>
        <end position="143"/>
    </location>
</feature>
<accession>A0A975D0I4</accession>